<dbReference type="EMBL" id="MN739082">
    <property type="protein sequence ID" value="QHS87539.1"/>
    <property type="molecule type" value="Genomic_DNA"/>
</dbReference>
<dbReference type="AlphaFoldDB" id="A0A6C0B7K6"/>
<reference evidence="1" key="1">
    <citation type="journal article" date="2020" name="Nature">
        <title>Giant virus diversity and host interactions through global metagenomics.</title>
        <authorList>
            <person name="Schulz F."/>
            <person name="Roux S."/>
            <person name="Paez-Espino D."/>
            <person name="Jungbluth S."/>
            <person name="Walsh D.A."/>
            <person name="Denef V.J."/>
            <person name="McMahon K.D."/>
            <person name="Konstantinidis K.T."/>
            <person name="Eloe-Fadrosh E.A."/>
            <person name="Kyrpides N.C."/>
            <person name="Woyke T."/>
        </authorList>
    </citation>
    <scope>NUCLEOTIDE SEQUENCE</scope>
    <source>
        <strain evidence="1">GVMAG-M-3300010157-4</strain>
    </source>
</reference>
<organism evidence="1">
    <name type="scientific">viral metagenome</name>
    <dbReference type="NCBI Taxonomy" id="1070528"/>
    <lineage>
        <taxon>unclassified sequences</taxon>
        <taxon>metagenomes</taxon>
        <taxon>organismal metagenomes</taxon>
    </lineage>
</organism>
<sequence>MSFTHESIQLFYVKGSSKGMNDTENKVRESILVFLANPLPAEYVNNSQWVHLYAKFHDALRTICGQEYSRVVIKKMAGRAYNYDLLATFYGADDTQIHVAKLEFKHNAKSLDKVPQILSLQDRFALITTVSYSKYYYETGLDAYLSTIHYAGAKPTLEEYLAIVSGTEYSRCSMTQYMYDIEGAGDNKKRCTAIVKESIDSYLSKYALFVDINKLNAKLLESQMDKYFLLWDLDKFGIHTYSESDLRICGGYGMTVKNKNTIVLLSDKYEYNLLLRWRNHAGILNPAWQIKAIARKAPLINKSEI</sequence>
<accession>A0A6C0B7K6</accession>
<name>A0A6C0B7K6_9ZZZZ</name>
<proteinExistence type="predicted"/>
<protein>
    <submittedName>
        <fullName evidence="1">Uncharacterized protein</fullName>
    </submittedName>
</protein>
<evidence type="ECO:0000313" key="1">
    <source>
        <dbReference type="EMBL" id="QHS87539.1"/>
    </source>
</evidence>